<feature type="domain" description="Carrier" evidence="1">
    <location>
        <begin position="1"/>
        <end position="78"/>
    </location>
</feature>
<dbReference type="InterPro" id="IPR036736">
    <property type="entry name" value="ACP-like_sf"/>
</dbReference>
<dbReference type="InterPro" id="IPR016181">
    <property type="entry name" value="Acyl_CoA_acyltransferase"/>
</dbReference>
<sequence>MSVSLDVLRELLVEAGVAADVAEAIRPDAPLLRQGVDSLNFSAFCLAVEHRIGLSLNERDALTLRTLNDFVGYLGAARNDTPPADPVGRIVRNWREVEAGRSFAVGPLRPGDGQGVAQLFYAIYGDRYPVEDYYIPERIESLNAQGHLLTVVARLETGAVAGQGAYYQSSPPNKALFEFGQVMVDPAYRNTTMAARIVREMERLSRLMPQAEGFFGEAVCTHLVTQKLVDRHGYAECGLEAALMPSGAYEKEGAGSLRVSCLLAARVDRDRPMKMHLPECYRRELAYILEGFSLNRDISFDGRQEPTIRESSLERRLFDFAQVERVQAVGIGADFPERAAVLDREAAQRGLAVLQVFVNVGDPGAALAVEALRERGFFLGGLIPLWFGTDGLLMQKVYVAPEFEAINLYSSRAKTLLEFIRDDYDRIGK</sequence>
<dbReference type="InterPro" id="IPR009081">
    <property type="entry name" value="PP-bd_ACP"/>
</dbReference>
<evidence type="ECO:0000313" key="2">
    <source>
        <dbReference type="EMBL" id="BAH75431.1"/>
    </source>
</evidence>
<evidence type="ECO:0000313" key="3">
    <source>
        <dbReference type="Proteomes" id="UP000009071"/>
    </source>
</evidence>
<protein>
    <recommendedName>
        <fullName evidence="1">Carrier domain-containing protein</fullName>
    </recommendedName>
</protein>
<dbReference type="Pfam" id="PF00550">
    <property type="entry name" value="PP-binding"/>
    <property type="match status" value="1"/>
</dbReference>
<dbReference type="eggNOG" id="COG3153">
    <property type="taxonomic scope" value="Bacteria"/>
</dbReference>
<proteinExistence type="predicted"/>
<dbReference type="STRING" id="573370.DMR_19400"/>
<dbReference type="SUPFAM" id="SSF55729">
    <property type="entry name" value="Acyl-CoA N-acyltransferases (Nat)"/>
    <property type="match status" value="1"/>
</dbReference>
<accession>C4XR86</accession>
<dbReference type="PROSITE" id="PS50075">
    <property type="entry name" value="CARRIER"/>
    <property type="match status" value="1"/>
</dbReference>
<dbReference type="SUPFAM" id="SSF47336">
    <property type="entry name" value="ACP-like"/>
    <property type="match status" value="1"/>
</dbReference>
<dbReference type="Gene3D" id="1.10.1200.10">
    <property type="entry name" value="ACP-like"/>
    <property type="match status" value="1"/>
</dbReference>
<dbReference type="EMBL" id="AP010904">
    <property type="protein sequence ID" value="BAH75431.1"/>
    <property type="molecule type" value="Genomic_DNA"/>
</dbReference>
<dbReference type="Proteomes" id="UP000009071">
    <property type="component" value="Chromosome"/>
</dbReference>
<dbReference type="eggNOG" id="COG0236">
    <property type="taxonomic scope" value="Bacteria"/>
</dbReference>
<organism evidence="2 3">
    <name type="scientific">Solidesulfovibrio magneticus (strain ATCC 700980 / DSM 13731 / RS-1)</name>
    <name type="common">Desulfovibrio magneticus</name>
    <dbReference type="NCBI Taxonomy" id="573370"/>
    <lineage>
        <taxon>Bacteria</taxon>
        <taxon>Pseudomonadati</taxon>
        <taxon>Thermodesulfobacteriota</taxon>
        <taxon>Desulfovibrionia</taxon>
        <taxon>Desulfovibrionales</taxon>
        <taxon>Desulfovibrionaceae</taxon>
        <taxon>Solidesulfovibrio</taxon>
    </lineage>
</organism>
<keyword evidence="3" id="KW-1185">Reference proteome</keyword>
<name>C4XR86_SOLM1</name>
<dbReference type="RefSeq" id="WP_015860626.1">
    <property type="nucleotide sequence ID" value="NC_012796.1"/>
</dbReference>
<dbReference type="OrthoDB" id="5412651at2"/>
<evidence type="ECO:0000259" key="1">
    <source>
        <dbReference type="PROSITE" id="PS50075"/>
    </source>
</evidence>
<gene>
    <name evidence="2" type="ordered locus">DMR_19400</name>
</gene>
<dbReference type="Gene3D" id="3.40.630.30">
    <property type="match status" value="1"/>
</dbReference>
<reference evidence="2 3" key="1">
    <citation type="journal article" date="2009" name="Genome Res.">
        <title>Whole genome sequence of Desulfovibrio magneticus strain RS-1 revealed common gene clusters in magnetotactic bacteria.</title>
        <authorList>
            <person name="Nakazawa H."/>
            <person name="Arakaki A."/>
            <person name="Narita-Yamada S."/>
            <person name="Yashiro I."/>
            <person name="Jinno K."/>
            <person name="Aoki N."/>
            <person name="Tsuruyama A."/>
            <person name="Okamura Y."/>
            <person name="Tanikawa S."/>
            <person name="Fujita N."/>
            <person name="Takeyama H."/>
            <person name="Matsunaga T."/>
        </authorList>
    </citation>
    <scope>NUCLEOTIDE SEQUENCE [LARGE SCALE GENOMIC DNA]</scope>
    <source>
        <strain evidence="3">ATCC 700980 / DSM 13731 / RS-1</strain>
    </source>
</reference>
<dbReference type="AlphaFoldDB" id="C4XR86"/>
<dbReference type="KEGG" id="dma:DMR_19400"/>
<dbReference type="HOGENOM" id="CLU_052477_0_0_7"/>